<evidence type="ECO:0000256" key="5">
    <source>
        <dbReference type="RuleBase" id="RU004168"/>
    </source>
</evidence>
<dbReference type="AlphaFoldDB" id="A0A290Q8S6"/>
<evidence type="ECO:0000256" key="1">
    <source>
        <dbReference type="ARBA" id="ARBA00005614"/>
    </source>
</evidence>
<comment type="catalytic activity">
    <reaction evidence="3 4">
        <text>an acyl phosphate + H2O = a carboxylate + phosphate + H(+)</text>
        <dbReference type="Rhea" id="RHEA:14965"/>
        <dbReference type="ChEBI" id="CHEBI:15377"/>
        <dbReference type="ChEBI" id="CHEBI:15378"/>
        <dbReference type="ChEBI" id="CHEBI:29067"/>
        <dbReference type="ChEBI" id="CHEBI:43474"/>
        <dbReference type="ChEBI" id="CHEBI:59918"/>
        <dbReference type="EC" id="3.6.1.7"/>
    </reaction>
</comment>
<proteinExistence type="inferred from homology"/>
<dbReference type="GO" id="GO:0003998">
    <property type="term" value="F:acylphosphatase activity"/>
    <property type="evidence" value="ECO:0007669"/>
    <property type="project" value="UniProtKB-EC"/>
</dbReference>
<evidence type="ECO:0000256" key="3">
    <source>
        <dbReference type="ARBA" id="ARBA00047645"/>
    </source>
</evidence>
<dbReference type="EC" id="3.6.1.7" evidence="2 4"/>
<comment type="similarity">
    <text evidence="1 5">Belongs to the acylphosphatase family.</text>
</comment>
<dbReference type="InterPro" id="IPR001792">
    <property type="entry name" value="Acylphosphatase-like_dom"/>
</dbReference>
<dbReference type="KEGG" id="vbh:CMV30_00880"/>
<dbReference type="InterPro" id="IPR020456">
    <property type="entry name" value="Acylphosphatase"/>
</dbReference>
<accession>A0A290Q8S6</accession>
<name>A0A290Q8S6_9BACT</name>
<evidence type="ECO:0000313" key="8">
    <source>
        <dbReference type="Proteomes" id="UP000217265"/>
    </source>
</evidence>
<dbReference type="EMBL" id="CP023344">
    <property type="protein sequence ID" value="ATC62636.1"/>
    <property type="molecule type" value="Genomic_DNA"/>
</dbReference>
<organism evidence="7 8">
    <name type="scientific">Nibricoccus aquaticus</name>
    <dbReference type="NCBI Taxonomy" id="2576891"/>
    <lineage>
        <taxon>Bacteria</taxon>
        <taxon>Pseudomonadati</taxon>
        <taxon>Verrucomicrobiota</taxon>
        <taxon>Opitutia</taxon>
        <taxon>Opitutales</taxon>
        <taxon>Opitutaceae</taxon>
        <taxon>Nibricoccus</taxon>
    </lineage>
</organism>
<dbReference type="PROSITE" id="PS51160">
    <property type="entry name" value="ACYLPHOSPHATASE_3"/>
    <property type="match status" value="1"/>
</dbReference>
<evidence type="ECO:0000259" key="6">
    <source>
        <dbReference type="PROSITE" id="PS51160"/>
    </source>
</evidence>
<evidence type="ECO:0000256" key="2">
    <source>
        <dbReference type="ARBA" id="ARBA00012150"/>
    </source>
</evidence>
<keyword evidence="4" id="KW-0378">Hydrolase</keyword>
<dbReference type="RefSeq" id="WP_096054271.1">
    <property type="nucleotide sequence ID" value="NZ_CP023344.1"/>
</dbReference>
<dbReference type="InterPro" id="IPR017968">
    <property type="entry name" value="Acylphosphatase_CS"/>
</dbReference>
<evidence type="ECO:0000256" key="4">
    <source>
        <dbReference type="PROSITE-ProRule" id="PRU00520"/>
    </source>
</evidence>
<feature type="active site" evidence="4">
    <location>
        <position position="21"/>
    </location>
</feature>
<dbReference type="PANTHER" id="PTHR47268:SF4">
    <property type="entry name" value="ACYLPHOSPHATASE"/>
    <property type="match status" value="1"/>
</dbReference>
<gene>
    <name evidence="7" type="ORF">CMV30_00880</name>
</gene>
<dbReference type="PROSITE" id="PS00151">
    <property type="entry name" value="ACYLPHOSPHATASE_2"/>
    <property type="match status" value="1"/>
</dbReference>
<dbReference type="Pfam" id="PF00708">
    <property type="entry name" value="Acylphosphatase"/>
    <property type="match status" value="1"/>
</dbReference>
<dbReference type="InterPro" id="IPR036046">
    <property type="entry name" value="Acylphosphatase-like_dom_sf"/>
</dbReference>
<feature type="active site" evidence="4">
    <location>
        <position position="39"/>
    </location>
</feature>
<dbReference type="Proteomes" id="UP000217265">
    <property type="component" value="Chromosome"/>
</dbReference>
<dbReference type="PANTHER" id="PTHR47268">
    <property type="entry name" value="ACYLPHOSPHATASE"/>
    <property type="match status" value="1"/>
</dbReference>
<protein>
    <recommendedName>
        <fullName evidence="2 4">acylphosphatase</fullName>
        <ecNumber evidence="2 4">3.6.1.7</ecNumber>
    </recommendedName>
</protein>
<feature type="domain" description="Acylphosphatase-like" evidence="6">
    <location>
        <begin position="6"/>
        <end position="91"/>
    </location>
</feature>
<keyword evidence="8" id="KW-1185">Reference proteome</keyword>
<dbReference type="OrthoDB" id="9808093at2"/>
<dbReference type="SUPFAM" id="SSF54975">
    <property type="entry name" value="Acylphosphatase/BLUF domain-like"/>
    <property type="match status" value="1"/>
</dbReference>
<reference evidence="7 8" key="1">
    <citation type="submission" date="2017-09" db="EMBL/GenBank/DDBJ databases">
        <title>Complete genome sequence of Verrucomicrobial strain HZ-65, isolated from freshwater.</title>
        <authorList>
            <person name="Choi A."/>
        </authorList>
    </citation>
    <scope>NUCLEOTIDE SEQUENCE [LARGE SCALE GENOMIC DNA]</scope>
    <source>
        <strain evidence="7 8">HZ-65</strain>
    </source>
</reference>
<evidence type="ECO:0000313" key="7">
    <source>
        <dbReference type="EMBL" id="ATC62636.1"/>
    </source>
</evidence>
<sequence>MADVHHETVFFTGRVQGVGFRYSALQVAKEFEITGFVKNLADGRVHLEAQGAAEEVDAFVKAVEEKMHGYIRKAERSARKGPGQFQGFQIQ</sequence>
<dbReference type="Gene3D" id="3.30.70.100">
    <property type="match status" value="1"/>
</dbReference>